<accession>A0A2C6L0N2</accession>
<name>A0A2C6L0N2_9APIC</name>
<dbReference type="Proteomes" id="UP000221165">
    <property type="component" value="Unassembled WGS sequence"/>
</dbReference>
<dbReference type="VEuPathDB" id="ToxoDB:CSUI_000513"/>
<sequence length="57" mass="6012">SGQCRPSSDYTGTPALPTGSTTQLHRLLGWYLPQLLLSWTSRSGRSQCSACGAPTAS</sequence>
<reference evidence="1 2" key="1">
    <citation type="journal article" date="2017" name="Int. J. Parasitol.">
        <title>The genome of the protozoan parasite Cystoisospora suis and a reverse vaccinology approach to identify vaccine candidates.</title>
        <authorList>
            <person name="Palmieri N."/>
            <person name="Shrestha A."/>
            <person name="Ruttkowski B."/>
            <person name="Beck T."/>
            <person name="Vogl C."/>
            <person name="Tomley F."/>
            <person name="Blake D.P."/>
            <person name="Joachim A."/>
        </authorList>
    </citation>
    <scope>NUCLEOTIDE SEQUENCE [LARGE SCALE GENOMIC DNA]</scope>
    <source>
        <strain evidence="1 2">Wien I</strain>
    </source>
</reference>
<keyword evidence="2" id="KW-1185">Reference proteome</keyword>
<dbReference type="AlphaFoldDB" id="A0A2C6L0N2"/>
<organism evidence="1 2">
    <name type="scientific">Cystoisospora suis</name>
    <dbReference type="NCBI Taxonomy" id="483139"/>
    <lineage>
        <taxon>Eukaryota</taxon>
        <taxon>Sar</taxon>
        <taxon>Alveolata</taxon>
        <taxon>Apicomplexa</taxon>
        <taxon>Conoidasida</taxon>
        <taxon>Coccidia</taxon>
        <taxon>Eucoccidiorida</taxon>
        <taxon>Eimeriorina</taxon>
        <taxon>Sarcocystidae</taxon>
        <taxon>Cystoisospora</taxon>
    </lineage>
</organism>
<dbReference type="RefSeq" id="XP_067927276.1">
    <property type="nucleotide sequence ID" value="XM_068060747.1"/>
</dbReference>
<feature type="non-terminal residue" evidence="1">
    <location>
        <position position="1"/>
    </location>
</feature>
<proteinExistence type="predicted"/>
<protein>
    <submittedName>
        <fullName evidence="1">Uncharacterized protein</fullName>
    </submittedName>
</protein>
<dbReference type="EMBL" id="MIGC01000190">
    <property type="protein sequence ID" value="PHJ25630.1"/>
    <property type="molecule type" value="Genomic_DNA"/>
</dbReference>
<evidence type="ECO:0000313" key="1">
    <source>
        <dbReference type="EMBL" id="PHJ25630.1"/>
    </source>
</evidence>
<dbReference type="GeneID" id="94423958"/>
<comment type="caution">
    <text evidence="1">The sequence shown here is derived from an EMBL/GenBank/DDBJ whole genome shotgun (WGS) entry which is preliminary data.</text>
</comment>
<gene>
    <name evidence="1" type="ORF">CSUI_000513</name>
</gene>
<evidence type="ECO:0000313" key="2">
    <source>
        <dbReference type="Proteomes" id="UP000221165"/>
    </source>
</evidence>